<evidence type="ECO:0000313" key="1">
    <source>
        <dbReference type="EMBL" id="TLV14174.1"/>
    </source>
</evidence>
<evidence type="ECO:0000313" key="2">
    <source>
        <dbReference type="Proteomes" id="UP000307430"/>
    </source>
</evidence>
<organism evidence="1 2">
    <name type="scientific">Klebsiella indica</name>
    <dbReference type="NCBI Taxonomy" id="2582917"/>
    <lineage>
        <taxon>Bacteria</taxon>
        <taxon>Pseudomonadati</taxon>
        <taxon>Pseudomonadota</taxon>
        <taxon>Gammaproteobacteria</taxon>
        <taxon>Enterobacterales</taxon>
        <taxon>Enterobacteriaceae</taxon>
        <taxon>Klebsiella/Raoultella group</taxon>
        <taxon>Klebsiella</taxon>
    </lineage>
</organism>
<dbReference type="EMBL" id="VCHQ01000024">
    <property type="protein sequence ID" value="TLV14174.1"/>
    <property type="molecule type" value="Genomic_DNA"/>
</dbReference>
<proteinExistence type="predicted"/>
<sequence>MPVVQGILGRFSLF</sequence>
<comment type="caution">
    <text evidence="1">The sequence shown here is derived from an EMBL/GenBank/DDBJ whole genome shotgun (WGS) entry which is preliminary data.</text>
</comment>
<protein>
    <submittedName>
        <fullName evidence="1">Uncharacterized protein</fullName>
    </submittedName>
</protein>
<dbReference type="Proteomes" id="UP000307430">
    <property type="component" value="Unassembled WGS sequence"/>
</dbReference>
<keyword evidence="2" id="KW-1185">Reference proteome</keyword>
<reference evidence="1 2" key="1">
    <citation type="submission" date="2019-05" db="EMBL/GenBank/DDBJ databases">
        <title>Genome sequence of Klebsiella sp strain TOUT106.</title>
        <authorList>
            <person name="Rahi P."/>
            <person name="Chaudhari D."/>
        </authorList>
    </citation>
    <scope>NUCLEOTIDE SEQUENCE [LARGE SCALE GENOMIC DNA]</scope>
    <source>
        <strain evidence="1 2">TOUT106</strain>
    </source>
</reference>
<gene>
    <name evidence="1" type="ORF">FE839_16570</name>
</gene>
<accession>A0A5R9LFM8</accession>
<name>A0A5R9LFM8_9ENTR</name>